<keyword evidence="1" id="KW-0472">Membrane</keyword>
<organism evidence="2 3">
    <name type="scientific">Lentinula edodes</name>
    <name type="common">Shiitake mushroom</name>
    <name type="synonym">Lentinus edodes</name>
    <dbReference type="NCBI Taxonomy" id="5353"/>
    <lineage>
        <taxon>Eukaryota</taxon>
        <taxon>Fungi</taxon>
        <taxon>Dikarya</taxon>
        <taxon>Basidiomycota</taxon>
        <taxon>Agaricomycotina</taxon>
        <taxon>Agaricomycetes</taxon>
        <taxon>Agaricomycetidae</taxon>
        <taxon>Agaricales</taxon>
        <taxon>Marasmiineae</taxon>
        <taxon>Omphalotaceae</taxon>
        <taxon>Lentinula</taxon>
    </lineage>
</organism>
<reference evidence="2 3" key="1">
    <citation type="submission" date="2016-08" db="EMBL/GenBank/DDBJ databases">
        <authorList>
            <consortium name="Lentinula edodes genome sequencing consortium"/>
            <person name="Sakamoto Y."/>
            <person name="Nakade K."/>
            <person name="Sato S."/>
            <person name="Yoshida Y."/>
            <person name="Miyazaki K."/>
            <person name="Natsume S."/>
            <person name="Konno N."/>
        </authorList>
    </citation>
    <scope>NUCLEOTIDE SEQUENCE [LARGE SCALE GENOMIC DNA]</scope>
    <source>
        <strain evidence="2 3">NBRC 111202</strain>
    </source>
</reference>
<evidence type="ECO:0000313" key="2">
    <source>
        <dbReference type="EMBL" id="GAW06851.1"/>
    </source>
</evidence>
<dbReference type="AlphaFoldDB" id="A0A1Q3EI30"/>
<protein>
    <submittedName>
        <fullName evidence="2">Uncharacterized protein</fullName>
    </submittedName>
</protein>
<feature type="transmembrane region" description="Helical" evidence="1">
    <location>
        <begin position="6"/>
        <end position="26"/>
    </location>
</feature>
<keyword evidence="3" id="KW-1185">Reference proteome</keyword>
<accession>A0A1Q3EI30</accession>
<feature type="transmembrane region" description="Helical" evidence="1">
    <location>
        <begin position="47"/>
        <end position="65"/>
    </location>
</feature>
<dbReference type="Proteomes" id="UP000188533">
    <property type="component" value="Unassembled WGS sequence"/>
</dbReference>
<reference evidence="2 3" key="2">
    <citation type="submission" date="2017-02" db="EMBL/GenBank/DDBJ databases">
        <title>A genome survey and senescence transcriptome analysis in Lentinula edodes.</title>
        <authorList>
            <person name="Sakamoto Y."/>
            <person name="Nakade K."/>
            <person name="Sato S."/>
            <person name="Yoshida Y."/>
            <person name="Miyazaki K."/>
            <person name="Natsume S."/>
            <person name="Konno N."/>
        </authorList>
    </citation>
    <scope>NUCLEOTIDE SEQUENCE [LARGE SCALE GENOMIC DNA]</scope>
    <source>
        <strain evidence="2 3">NBRC 111202</strain>
    </source>
</reference>
<sequence>MPFGVLVGYFCMHTSSSFFFSLYLLRQLLRRFHDGTSPYVLLACHRLPLHGPIFSLFIIAHSVFIGSN</sequence>
<keyword evidence="1" id="KW-1133">Transmembrane helix</keyword>
<evidence type="ECO:0000313" key="3">
    <source>
        <dbReference type="Proteomes" id="UP000188533"/>
    </source>
</evidence>
<keyword evidence="1" id="KW-0812">Transmembrane</keyword>
<name>A0A1Q3EI30_LENED</name>
<gene>
    <name evidence="2" type="ORF">LENED_008803</name>
</gene>
<dbReference type="EMBL" id="BDGU01000355">
    <property type="protein sequence ID" value="GAW06851.1"/>
    <property type="molecule type" value="Genomic_DNA"/>
</dbReference>
<evidence type="ECO:0000256" key="1">
    <source>
        <dbReference type="SAM" id="Phobius"/>
    </source>
</evidence>
<proteinExistence type="predicted"/>
<comment type="caution">
    <text evidence="2">The sequence shown here is derived from an EMBL/GenBank/DDBJ whole genome shotgun (WGS) entry which is preliminary data.</text>
</comment>